<proteinExistence type="predicted"/>
<protein>
    <submittedName>
        <fullName evidence="2">Uncharacterized protein</fullName>
    </submittedName>
</protein>
<dbReference type="EMBL" id="JAACFV010000072">
    <property type="protein sequence ID" value="KAF7507269.1"/>
    <property type="molecule type" value="Genomic_DNA"/>
</dbReference>
<keyword evidence="3" id="KW-1185">Reference proteome</keyword>
<comment type="caution">
    <text evidence="2">The sequence shown here is derived from an EMBL/GenBank/DDBJ whole genome shotgun (WGS) entry which is preliminary data.</text>
</comment>
<gene>
    <name evidence="2" type="ORF">GJ744_010827</name>
</gene>
<dbReference type="AlphaFoldDB" id="A0A8H7AFS1"/>
<feature type="region of interest" description="Disordered" evidence="1">
    <location>
        <begin position="62"/>
        <end position="94"/>
    </location>
</feature>
<evidence type="ECO:0000313" key="2">
    <source>
        <dbReference type="EMBL" id="KAF7507269.1"/>
    </source>
</evidence>
<name>A0A8H7AFS1_9EURO</name>
<dbReference type="Proteomes" id="UP000606974">
    <property type="component" value="Unassembled WGS sequence"/>
</dbReference>
<evidence type="ECO:0000256" key="1">
    <source>
        <dbReference type="SAM" id="MobiDB-lite"/>
    </source>
</evidence>
<organism evidence="2 3">
    <name type="scientific">Endocarpon pusillum</name>
    <dbReference type="NCBI Taxonomy" id="364733"/>
    <lineage>
        <taxon>Eukaryota</taxon>
        <taxon>Fungi</taxon>
        <taxon>Dikarya</taxon>
        <taxon>Ascomycota</taxon>
        <taxon>Pezizomycotina</taxon>
        <taxon>Eurotiomycetes</taxon>
        <taxon>Chaetothyriomycetidae</taxon>
        <taxon>Verrucariales</taxon>
        <taxon>Verrucariaceae</taxon>
        <taxon>Endocarpon</taxon>
    </lineage>
</organism>
<accession>A0A8H7AFS1</accession>
<evidence type="ECO:0000313" key="3">
    <source>
        <dbReference type="Proteomes" id="UP000606974"/>
    </source>
</evidence>
<sequence length="94" mass="9678">MPTGSAAAALMAKFGVVPSRGAYAYLQSSAMGGYGSALVRGVTRAGSGVFEASQWLNSYLHGREPSKADNTAVGERPQEGGVEADEPAEMKAKL</sequence>
<reference evidence="2" key="1">
    <citation type="submission" date="2020-02" db="EMBL/GenBank/DDBJ databases">
        <authorList>
            <person name="Palmer J.M."/>
        </authorList>
    </citation>
    <scope>NUCLEOTIDE SEQUENCE</scope>
    <source>
        <strain evidence="2">EPUS1.4</strain>
        <tissue evidence="2">Thallus</tissue>
    </source>
</reference>